<feature type="transmembrane region" description="Helical" evidence="12">
    <location>
        <begin position="6"/>
        <end position="28"/>
    </location>
</feature>
<evidence type="ECO:0000313" key="13">
    <source>
        <dbReference type="EMBL" id="GGG32318.1"/>
    </source>
</evidence>
<gene>
    <name evidence="13" type="ORF">GCM10010964_20310</name>
</gene>
<organism evidence="13 14">
    <name type="scientific">Caldovatus sediminis</name>
    <dbReference type="NCBI Taxonomy" id="2041189"/>
    <lineage>
        <taxon>Bacteria</taxon>
        <taxon>Pseudomonadati</taxon>
        <taxon>Pseudomonadota</taxon>
        <taxon>Alphaproteobacteria</taxon>
        <taxon>Acetobacterales</taxon>
        <taxon>Roseomonadaceae</taxon>
        <taxon>Caldovatus</taxon>
    </lineage>
</organism>
<evidence type="ECO:0000256" key="11">
    <source>
        <dbReference type="ARBA" id="ARBA00023136"/>
    </source>
</evidence>
<keyword evidence="10 12" id="KW-1133">Transmembrane helix</keyword>
<dbReference type="InterPro" id="IPR007078">
    <property type="entry name" value="Haem_export_protD_CcmD"/>
</dbReference>
<evidence type="ECO:0000256" key="5">
    <source>
        <dbReference type="ARBA" id="ARBA00022448"/>
    </source>
</evidence>
<evidence type="ECO:0000313" key="14">
    <source>
        <dbReference type="Proteomes" id="UP000597507"/>
    </source>
</evidence>
<evidence type="ECO:0000256" key="2">
    <source>
        <dbReference type="ARBA" id="ARBA00004377"/>
    </source>
</evidence>
<evidence type="ECO:0000256" key="10">
    <source>
        <dbReference type="ARBA" id="ARBA00022989"/>
    </source>
</evidence>
<proteinExistence type="inferred from homology"/>
<dbReference type="Pfam" id="PF04995">
    <property type="entry name" value="CcmD"/>
    <property type="match status" value="1"/>
</dbReference>
<keyword evidence="5 12" id="KW-0813">Transport</keyword>
<evidence type="ECO:0000256" key="6">
    <source>
        <dbReference type="ARBA" id="ARBA00022475"/>
    </source>
</evidence>
<keyword evidence="8 12" id="KW-0812">Transmembrane</keyword>
<name>A0A8J3EB04_9PROT</name>
<keyword evidence="14" id="KW-1185">Reference proteome</keyword>
<evidence type="ECO:0000256" key="9">
    <source>
        <dbReference type="ARBA" id="ARBA00022748"/>
    </source>
</evidence>
<comment type="subcellular location">
    <subcellularLocation>
        <location evidence="2 12">Cell inner membrane</location>
        <topology evidence="2 12">Single-pass membrane protein</topology>
    </subcellularLocation>
</comment>
<evidence type="ECO:0000256" key="8">
    <source>
        <dbReference type="ARBA" id="ARBA00022692"/>
    </source>
</evidence>
<dbReference type="RefSeq" id="WP_188899914.1">
    <property type="nucleotide sequence ID" value="NZ_BMKS01000005.1"/>
</dbReference>
<keyword evidence="9 12" id="KW-0201">Cytochrome c-type biogenesis</keyword>
<dbReference type="EMBL" id="BMKS01000005">
    <property type="protein sequence ID" value="GGG32318.1"/>
    <property type="molecule type" value="Genomic_DNA"/>
</dbReference>
<evidence type="ECO:0000256" key="12">
    <source>
        <dbReference type="RuleBase" id="RU363101"/>
    </source>
</evidence>
<comment type="caution">
    <text evidence="13">The sequence shown here is derived from an EMBL/GenBank/DDBJ whole genome shotgun (WGS) entry which is preliminary data.</text>
</comment>
<keyword evidence="11 12" id="KW-0472">Membrane</keyword>
<sequence>MTLHWAHVAASYALAALGLGALALGAWLRHRAARRRLAALDPRAAARDGAA</sequence>
<comment type="similarity">
    <text evidence="3 12">Belongs to the CcmD/CycX/HelD family.</text>
</comment>
<comment type="function">
    <text evidence="1 12">Required for the export of heme to the periplasm for the biogenesis of c-type cytochromes.</text>
</comment>
<dbReference type="Proteomes" id="UP000597507">
    <property type="component" value="Unassembled WGS sequence"/>
</dbReference>
<accession>A0A8J3EB04</accession>
<evidence type="ECO:0000256" key="1">
    <source>
        <dbReference type="ARBA" id="ARBA00002442"/>
    </source>
</evidence>
<dbReference type="AlphaFoldDB" id="A0A8J3EB04"/>
<reference evidence="13 14" key="1">
    <citation type="journal article" date="2014" name="Int. J. Syst. Evol. Microbiol.">
        <title>Complete genome sequence of Corynebacterium casei LMG S-19264T (=DSM 44701T), isolated from a smear-ripened cheese.</title>
        <authorList>
            <consortium name="US DOE Joint Genome Institute (JGI-PGF)"/>
            <person name="Walter F."/>
            <person name="Albersmeier A."/>
            <person name="Kalinowski J."/>
            <person name="Ruckert C."/>
        </authorList>
    </citation>
    <scope>NUCLEOTIDE SEQUENCE [LARGE SCALE GENOMIC DNA]</scope>
    <source>
        <strain evidence="13 14">CGMCC 1.16330</strain>
    </source>
</reference>
<evidence type="ECO:0000256" key="3">
    <source>
        <dbReference type="ARBA" id="ARBA00008741"/>
    </source>
</evidence>
<evidence type="ECO:0000256" key="4">
    <source>
        <dbReference type="ARBA" id="ARBA00016461"/>
    </source>
</evidence>
<keyword evidence="6 12" id="KW-1003">Cell membrane</keyword>
<protein>
    <recommendedName>
        <fullName evidence="4 12">Heme exporter protein D</fullName>
    </recommendedName>
</protein>
<keyword evidence="7 12" id="KW-0997">Cell inner membrane</keyword>
<evidence type="ECO:0000256" key="7">
    <source>
        <dbReference type="ARBA" id="ARBA00022519"/>
    </source>
</evidence>